<keyword evidence="2" id="KW-1185">Reference proteome</keyword>
<evidence type="ECO:0000313" key="2">
    <source>
        <dbReference type="Proteomes" id="UP000070080"/>
    </source>
</evidence>
<sequence>MAGGLQAAAAPPDDGLAASVVPVDTPVKFAALATENDLRETVLAGVAAPFAVVAGMDHAPADQLLLHPKEDVLRDDGLVVAFHIVLRDGVVVFDALLRQKICDVSLLQERVTDVLLVEEDLVDSAGVTFCLASAGEDTVSHKPVCNLIHTKGKNRCVSRQKHALINSRERPRKSDINLEQSSHVDDKNACVMKSIPEEPVKAACATMMNKLTWGRSRVLLPYVEMLKEGMKTDTLDRLSKLESLLEKNAERRAQITQFFTKGLLDPAVYAEESDTLVEEAQRLTNEQNLLTAQVSGSHERQETLEQLLKYTAKGRTLTEFDDALFTEQVDHIVVYKRTEIGFAMKCGAVFRERI</sequence>
<evidence type="ECO:0000313" key="1">
    <source>
        <dbReference type="EMBL" id="KXB41127.1"/>
    </source>
</evidence>
<comment type="caution">
    <text evidence="1">The sequence shown here is derived from an EMBL/GenBank/DDBJ whole genome shotgun (WGS) entry which is preliminary data.</text>
</comment>
<dbReference type="EMBL" id="LSCV01000020">
    <property type="protein sequence ID" value="KXB41127.1"/>
    <property type="molecule type" value="Genomic_DNA"/>
</dbReference>
<proteinExistence type="predicted"/>
<dbReference type="AlphaFoldDB" id="A0A133YD98"/>
<name>A0A133YD98_9FIRM</name>
<dbReference type="STRING" id="1497955.HMPREF1872_00732"/>
<organism evidence="1 2">
    <name type="scientific">Amygdalobacter nucleatus</name>
    <dbReference type="NCBI Taxonomy" id="3029274"/>
    <lineage>
        <taxon>Bacteria</taxon>
        <taxon>Bacillati</taxon>
        <taxon>Bacillota</taxon>
        <taxon>Clostridia</taxon>
        <taxon>Eubacteriales</taxon>
        <taxon>Oscillospiraceae</taxon>
        <taxon>Amygdalobacter</taxon>
    </lineage>
</organism>
<dbReference type="Proteomes" id="UP000070080">
    <property type="component" value="Unassembled WGS sequence"/>
</dbReference>
<reference evidence="2" key="1">
    <citation type="submission" date="2016-01" db="EMBL/GenBank/DDBJ databases">
        <authorList>
            <person name="Mitreva M."/>
            <person name="Pepin K.H."/>
            <person name="Mihindukulasuriya K.A."/>
            <person name="Fulton R."/>
            <person name="Fronick C."/>
            <person name="O'Laughlin M."/>
            <person name="Miner T."/>
            <person name="Herter B."/>
            <person name="Rosa B.A."/>
            <person name="Cordes M."/>
            <person name="Tomlinson C."/>
            <person name="Wollam A."/>
            <person name="Palsikar V.B."/>
            <person name="Mardis E.R."/>
            <person name="Wilson R.K."/>
        </authorList>
    </citation>
    <scope>NUCLEOTIDE SEQUENCE [LARGE SCALE GENOMIC DNA]</scope>
    <source>
        <strain evidence="2">KA00274</strain>
    </source>
</reference>
<protein>
    <submittedName>
        <fullName evidence="1">Uncharacterized protein</fullName>
    </submittedName>
</protein>
<accession>A0A133YD98</accession>
<gene>
    <name evidence="1" type="ORF">HMPREF1872_00732</name>
</gene>